<name>A0A6J8AZB4_MYTCO</name>
<dbReference type="AlphaFoldDB" id="A0A6J8AZB4"/>
<evidence type="ECO:0000313" key="3">
    <source>
        <dbReference type="EMBL" id="CAC5376346.1"/>
    </source>
</evidence>
<evidence type="ECO:0000259" key="2">
    <source>
        <dbReference type="PROSITE" id="PS50948"/>
    </source>
</evidence>
<evidence type="ECO:0000256" key="1">
    <source>
        <dbReference type="SAM" id="Phobius"/>
    </source>
</evidence>
<keyword evidence="4" id="KW-1185">Reference proteome</keyword>
<sequence>MLLNTFSDIDILFFLAKHCVFKRPQPGHEGECSTGTSIIASQSVCKDLCYITKTCRGFTYVTSRNKCMQHDCPFSEKDGGSSSIYVRKLCGYSACQYVEIGGNKGASKTQINNLEKCISVCDGDDSCQGFELGSGSAASESTVCTNHNSSVTELSGLGSRALYKKECPGITDNPCKWTSHGNGTIGDCLFYDVIYGTLESCLAVCDSEEWCMGISYSVELHMSYLFPCNNSVRQDETMQFYSISCPGKFLVERFVMQIMSSDASNLESTTTHDDFLIESEVMTSLSTTQTVKTTGSKTKDSFSIPVSTTTASATHITYNNTVLCLCKCLKSSDETYPQFYSRIIKPLKIDKKQLSSYIRKRNSANDDRKSAAYFGYGGIFVLVTAIVIIVLADFSVLCKKINKLLKKASM</sequence>
<accession>A0A6J8AZB4</accession>
<dbReference type="InterPro" id="IPR003609">
    <property type="entry name" value="Pan_app"/>
</dbReference>
<protein>
    <recommendedName>
        <fullName evidence="2">Apple domain-containing protein</fullName>
    </recommendedName>
</protein>
<gene>
    <name evidence="3" type="ORF">MCOR_13017</name>
</gene>
<reference evidence="3 4" key="1">
    <citation type="submission" date="2020-06" db="EMBL/GenBank/DDBJ databases">
        <authorList>
            <person name="Li R."/>
            <person name="Bekaert M."/>
        </authorList>
    </citation>
    <scope>NUCLEOTIDE SEQUENCE [LARGE SCALE GENOMIC DNA]</scope>
    <source>
        <strain evidence="4">wild</strain>
    </source>
</reference>
<dbReference type="OrthoDB" id="10357796at2759"/>
<dbReference type="Proteomes" id="UP000507470">
    <property type="component" value="Unassembled WGS sequence"/>
</dbReference>
<dbReference type="PROSITE" id="PS50948">
    <property type="entry name" value="PAN"/>
    <property type="match status" value="1"/>
</dbReference>
<evidence type="ECO:0000313" key="4">
    <source>
        <dbReference type="Proteomes" id="UP000507470"/>
    </source>
</evidence>
<organism evidence="3 4">
    <name type="scientific">Mytilus coruscus</name>
    <name type="common">Sea mussel</name>
    <dbReference type="NCBI Taxonomy" id="42192"/>
    <lineage>
        <taxon>Eukaryota</taxon>
        <taxon>Metazoa</taxon>
        <taxon>Spiralia</taxon>
        <taxon>Lophotrochozoa</taxon>
        <taxon>Mollusca</taxon>
        <taxon>Bivalvia</taxon>
        <taxon>Autobranchia</taxon>
        <taxon>Pteriomorphia</taxon>
        <taxon>Mytilida</taxon>
        <taxon>Mytiloidea</taxon>
        <taxon>Mytilidae</taxon>
        <taxon>Mytilinae</taxon>
        <taxon>Mytilus</taxon>
    </lineage>
</organism>
<dbReference type="Pfam" id="PF14295">
    <property type="entry name" value="PAN_4"/>
    <property type="match status" value="3"/>
</dbReference>
<keyword evidence="1" id="KW-0472">Membrane</keyword>
<keyword evidence="1" id="KW-1133">Transmembrane helix</keyword>
<feature type="domain" description="Apple" evidence="2">
    <location>
        <begin position="90"/>
        <end position="167"/>
    </location>
</feature>
<keyword evidence="1" id="KW-0812">Transmembrane</keyword>
<proteinExistence type="predicted"/>
<feature type="transmembrane region" description="Helical" evidence="1">
    <location>
        <begin position="373"/>
        <end position="397"/>
    </location>
</feature>
<dbReference type="EMBL" id="CACVKT020002179">
    <property type="protein sequence ID" value="CAC5376346.1"/>
    <property type="molecule type" value="Genomic_DNA"/>
</dbReference>